<reference evidence="4 5" key="1">
    <citation type="submission" date="2022-04" db="EMBL/GenBank/DDBJ databases">
        <title>Genome diversity in the genus Frankia.</title>
        <authorList>
            <person name="Carlos-Shanley C."/>
            <person name="Hahn D."/>
        </authorList>
    </citation>
    <scope>NUCLEOTIDE SEQUENCE [LARGE SCALE GENOMIC DNA]</scope>
    <source>
        <strain evidence="4 5">Ag45/Mut15</strain>
    </source>
</reference>
<dbReference type="InterPro" id="IPR050194">
    <property type="entry name" value="Glycosyltransferase_grp1"/>
</dbReference>
<evidence type="ECO:0000256" key="2">
    <source>
        <dbReference type="ARBA" id="ARBA00022679"/>
    </source>
</evidence>
<dbReference type="Proteomes" id="UP001201873">
    <property type="component" value="Unassembled WGS sequence"/>
</dbReference>
<dbReference type="Pfam" id="PF13692">
    <property type="entry name" value="Glyco_trans_1_4"/>
    <property type="match status" value="1"/>
</dbReference>
<dbReference type="CDD" id="cd03801">
    <property type="entry name" value="GT4_PimA-like"/>
    <property type="match status" value="1"/>
</dbReference>
<organism evidence="4 5">
    <name type="scientific">Frankia umida</name>
    <dbReference type="NCBI Taxonomy" id="573489"/>
    <lineage>
        <taxon>Bacteria</taxon>
        <taxon>Bacillati</taxon>
        <taxon>Actinomycetota</taxon>
        <taxon>Actinomycetes</taxon>
        <taxon>Frankiales</taxon>
        <taxon>Frankiaceae</taxon>
        <taxon>Frankia</taxon>
    </lineage>
</organism>
<dbReference type="EMBL" id="JALKFT010000006">
    <property type="protein sequence ID" value="MCK9875696.1"/>
    <property type="molecule type" value="Genomic_DNA"/>
</dbReference>
<dbReference type="InterPro" id="IPR028098">
    <property type="entry name" value="Glyco_trans_4-like_N"/>
</dbReference>
<sequence length="406" mass="44413">MKIALLAQFYPPVIGGEERHVRNLAHYLHDHHDVVVITQGPAGGEQLREGVRVRTVQPATASLPMLYSEPDRTYAPPAPDPRMTVALRRLIREEQPDVVHAHNWIVNSVLPSRRSANVPVVLTLHDYSHACATKRYMRADVEVCSGPAPARCLSCCRVHYGTVVGTATYTANLAGQRLRRRHVDQIIAVSRAVARHNRLDDLGVPYEVIPNFVPDDLLTKMAGVSSPPEGLVSEGYILFVGDLSAEKGVDVLLAAYQRLPLPRLPLLMVGRRTTSTPRELPEGATIAEAWDHPRVVQAFAHAAFAVAPSIWPDPCPTVVLEAMAAGRAVVTTPLGGIADMVRQDREGLVVAPGDATGLADALERLSKDRGYRDELGTAGRARVHRYLASTVLPRIEQVYTHLVHGR</sequence>
<keyword evidence="1" id="KW-0328">Glycosyltransferase</keyword>
<keyword evidence="5" id="KW-1185">Reference proteome</keyword>
<feature type="domain" description="Glycosyltransferase subfamily 4-like N-terminal" evidence="3">
    <location>
        <begin position="14"/>
        <end position="216"/>
    </location>
</feature>
<gene>
    <name evidence="4" type="ORF">MXD59_07910</name>
</gene>
<name>A0ABT0JVY5_9ACTN</name>
<evidence type="ECO:0000256" key="1">
    <source>
        <dbReference type="ARBA" id="ARBA00022676"/>
    </source>
</evidence>
<evidence type="ECO:0000313" key="4">
    <source>
        <dbReference type="EMBL" id="MCK9875696.1"/>
    </source>
</evidence>
<dbReference type="Pfam" id="PF13439">
    <property type="entry name" value="Glyco_transf_4"/>
    <property type="match status" value="1"/>
</dbReference>
<dbReference type="Gene3D" id="3.40.50.2000">
    <property type="entry name" value="Glycogen Phosphorylase B"/>
    <property type="match status" value="2"/>
</dbReference>
<keyword evidence="2" id="KW-0808">Transferase</keyword>
<dbReference type="PANTHER" id="PTHR45947:SF13">
    <property type="entry name" value="TRANSFERASE"/>
    <property type="match status" value="1"/>
</dbReference>
<accession>A0ABT0JVY5</accession>
<proteinExistence type="predicted"/>
<evidence type="ECO:0000259" key="3">
    <source>
        <dbReference type="Pfam" id="PF13439"/>
    </source>
</evidence>
<comment type="caution">
    <text evidence="4">The sequence shown here is derived from an EMBL/GenBank/DDBJ whole genome shotgun (WGS) entry which is preliminary data.</text>
</comment>
<dbReference type="SUPFAM" id="SSF53756">
    <property type="entry name" value="UDP-Glycosyltransferase/glycogen phosphorylase"/>
    <property type="match status" value="1"/>
</dbReference>
<protein>
    <submittedName>
        <fullName evidence="4">Glycosyltransferase family 4 protein</fullName>
    </submittedName>
</protein>
<dbReference type="PANTHER" id="PTHR45947">
    <property type="entry name" value="SULFOQUINOVOSYL TRANSFERASE SQD2"/>
    <property type="match status" value="1"/>
</dbReference>
<evidence type="ECO:0000313" key="5">
    <source>
        <dbReference type="Proteomes" id="UP001201873"/>
    </source>
</evidence>
<dbReference type="RefSeq" id="WP_248824115.1">
    <property type="nucleotide sequence ID" value="NZ_JALKFT010000006.1"/>
</dbReference>